<dbReference type="RefSeq" id="WP_419190561.1">
    <property type="nucleotide sequence ID" value="NZ_CP036434.1"/>
</dbReference>
<dbReference type="GO" id="GO:0004803">
    <property type="term" value="F:transposase activity"/>
    <property type="evidence" value="ECO:0007669"/>
    <property type="project" value="InterPro"/>
</dbReference>
<gene>
    <name evidence="3" type="ORF">Poly30_48110</name>
</gene>
<evidence type="ECO:0000313" key="4">
    <source>
        <dbReference type="Proteomes" id="UP000320390"/>
    </source>
</evidence>
<keyword evidence="4" id="KW-1185">Reference proteome</keyword>
<dbReference type="InterPro" id="IPR007069">
    <property type="entry name" value="Transposase_32"/>
</dbReference>
<feature type="compositionally biased region" description="Basic residues" evidence="1">
    <location>
        <begin position="163"/>
        <end position="172"/>
    </location>
</feature>
<evidence type="ECO:0000313" key="3">
    <source>
        <dbReference type="EMBL" id="QDV09254.1"/>
    </source>
</evidence>
<dbReference type="GO" id="GO:0006313">
    <property type="term" value="P:DNA transposition"/>
    <property type="evidence" value="ECO:0007669"/>
    <property type="project" value="InterPro"/>
</dbReference>
<evidence type="ECO:0000256" key="1">
    <source>
        <dbReference type="SAM" id="MobiDB-lite"/>
    </source>
</evidence>
<dbReference type="EMBL" id="CP036434">
    <property type="protein sequence ID" value="QDV09254.1"/>
    <property type="molecule type" value="Genomic_DNA"/>
</dbReference>
<accession>A0A518EYV4</accession>
<name>A0A518EYV4_9BACT</name>
<dbReference type="Pfam" id="PF04986">
    <property type="entry name" value="Y2_Tnp"/>
    <property type="match status" value="1"/>
</dbReference>
<reference evidence="3 4" key="1">
    <citation type="submission" date="2019-02" db="EMBL/GenBank/DDBJ databases">
        <title>Deep-cultivation of Planctomycetes and their phenomic and genomic characterization uncovers novel biology.</title>
        <authorList>
            <person name="Wiegand S."/>
            <person name="Jogler M."/>
            <person name="Boedeker C."/>
            <person name="Pinto D."/>
            <person name="Vollmers J."/>
            <person name="Rivas-Marin E."/>
            <person name="Kohn T."/>
            <person name="Peeters S.H."/>
            <person name="Heuer A."/>
            <person name="Rast P."/>
            <person name="Oberbeckmann S."/>
            <person name="Bunk B."/>
            <person name="Jeske O."/>
            <person name="Meyerdierks A."/>
            <person name="Storesund J.E."/>
            <person name="Kallscheuer N."/>
            <person name="Luecker S."/>
            <person name="Lage O.M."/>
            <person name="Pohl T."/>
            <person name="Merkel B.J."/>
            <person name="Hornburger P."/>
            <person name="Mueller R.-W."/>
            <person name="Bruemmer F."/>
            <person name="Labrenz M."/>
            <person name="Spormann A.M."/>
            <person name="Op den Camp H."/>
            <person name="Overmann J."/>
            <person name="Amann R."/>
            <person name="Jetten M.S.M."/>
            <person name="Mascher T."/>
            <person name="Medema M.H."/>
            <person name="Devos D.P."/>
            <person name="Kaster A.-K."/>
            <person name="Ovreas L."/>
            <person name="Rohde M."/>
            <person name="Galperin M.Y."/>
            <person name="Jogler C."/>
        </authorList>
    </citation>
    <scope>NUCLEOTIDE SEQUENCE [LARGE SCALE GENOMIC DNA]</scope>
    <source>
        <strain evidence="3 4">Poly30</strain>
    </source>
</reference>
<feature type="region of interest" description="Disordered" evidence="1">
    <location>
        <begin position="143"/>
        <end position="172"/>
    </location>
</feature>
<protein>
    <submittedName>
        <fullName evidence="3">Transposase</fullName>
    </submittedName>
</protein>
<feature type="domain" description="Transposase IS801/IS1294" evidence="2">
    <location>
        <begin position="46"/>
        <end position="136"/>
    </location>
</feature>
<proteinExistence type="predicted"/>
<sequence>MKTLVLFGPGSGQPLKRLIDPDLARAFQSSGWGSQYVPPPLVVNAGGFSLHAATLIRKGQRARLEKLCRYLTRPAISLERFEVRPDGMVSWLLRKARRDGTKGFVMKPYQFLGRLAAIVPHPREHQLTYQGVLAPAARAAPITAARSGGTAPGGSEGAEGGRRRGRRRLDGA</sequence>
<dbReference type="Proteomes" id="UP000320390">
    <property type="component" value="Chromosome"/>
</dbReference>
<evidence type="ECO:0000259" key="2">
    <source>
        <dbReference type="Pfam" id="PF04986"/>
    </source>
</evidence>
<dbReference type="AlphaFoldDB" id="A0A518EYV4"/>
<organism evidence="3 4">
    <name type="scientific">Saltatorellus ferox</name>
    <dbReference type="NCBI Taxonomy" id="2528018"/>
    <lineage>
        <taxon>Bacteria</taxon>
        <taxon>Pseudomonadati</taxon>
        <taxon>Planctomycetota</taxon>
        <taxon>Planctomycetia</taxon>
        <taxon>Planctomycetia incertae sedis</taxon>
        <taxon>Saltatorellus</taxon>
    </lineage>
</organism>
<dbReference type="GO" id="GO:0003677">
    <property type="term" value="F:DNA binding"/>
    <property type="evidence" value="ECO:0007669"/>
    <property type="project" value="InterPro"/>
</dbReference>